<sequence length="528" mass="58469">MLLPPQPILEACQNTLSTSNLPKKELTPAEDGRSRKPTSLAPSFSRSSSTSRVDQLDRRLVGRHRQRASRPLDHQQGIAVDSERIQQTYFPSFEEAGQNAILHTQIAWPTVEVEKAPLYNGESSPGPFSTDEANVTKQPPGPDFAVSSRSSAARHTRSQSSDSTCMSARSLFTSWGYAPNAAPNQQSISSQSILRESGVRLNSNSYFATGVFMRPDSQRDVDMDVHEMRPRSLRRAATDITENLKPKLERSHTIAGTRPIKRKAISTDMASLGPPFAATTALRTSATTPQFTVATRNTKPRPPPLRELPPPSWSSPGHSPPLTALAPPFSRDMFLFPIKTGANSLPISPVTHQSFSSLMSPPITPNPRLLTNDLVTPTLFAPSALSTSHLSVNYHESIDSRLLTVNRCRRRSSMSSFESTTETIRPWNTHGELTPKPSKAQLTIQAAKQDPLIDTSMRVQDHVSSVRHSQSDREWISSQGEEKEDQSRRSDKKSRLADKQGDCDMLKEKAKVPKRRIESRKTSATLRL</sequence>
<dbReference type="Proteomes" id="UP001227268">
    <property type="component" value="Unassembled WGS sequence"/>
</dbReference>
<organism evidence="1 2">
    <name type="scientific">Naganishia friedmannii</name>
    <dbReference type="NCBI Taxonomy" id="89922"/>
    <lineage>
        <taxon>Eukaryota</taxon>
        <taxon>Fungi</taxon>
        <taxon>Dikarya</taxon>
        <taxon>Basidiomycota</taxon>
        <taxon>Agaricomycotina</taxon>
        <taxon>Tremellomycetes</taxon>
        <taxon>Filobasidiales</taxon>
        <taxon>Filobasidiaceae</taxon>
        <taxon>Naganishia</taxon>
    </lineage>
</organism>
<dbReference type="EMBL" id="JASBWT010000005">
    <property type="protein sequence ID" value="KAJ9104558.1"/>
    <property type="molecule type" value="Genomic_DNA"/>
</dbReference>
<reference evidence="1" key="1">
    <citation type="submission" date="2023-04" db="EMBL/GenBank/DDBJ databases">
        <title>Draft Genome sequencing of Naganishia species isolated from polar environments using Oxford Nanopore Technology.</title>
        <authorList>
            <person name="Leo P."/>
            <person name="Venkateswaran K."/>
        </authorList>
    </citation>
    <scope>NUCLEOTIDE SEQUENCE</scope>
    <source>
        <strain evidence="1">MNA-CCFEE 5423</strain>
    </source>
</reference>
<keyword evidence="2" id="KW-1185">Reference proteome</keyword>
<comment type="caution">
    <text evidence="1">The sequence shown here is derived from an EMBL/GenBank/DDBJ whole genome shotgun (WGS) entry which is preliminary data.</text>
</comment>
<protein>
    <submittedName>
        <fullName evidence="1">Uncharacterized protein</fullName>
    </submittedName>
</protein>
<evidence type="ECO:0000313" key="1">
    <source>
        <dbReference type="EMBL" id="KAJ9104558.1"/>
    </source>
</evidence>
<gene>
    <name evidence="1" type="ORF">QFC21_002056</name>
</gene>
<proteinExistence type="predicted"/>
<accession>A0ACC2VYT8</accession>
<evidence type="ECO:0000313" key="2">
    <source>
        <dbReference type="Proteomes" id="UP001227268"/>
    </source>
</evidence>
<name>A0ACC2VYT8_9TREE</name>